<comment type="caution">
    <text evidence="4">The sequence shown here is derived from an EMBL/GenBank/DDBJ whole genome shotgun (WGS) entry which is preliminary data.</text>
</comment>
<reference evidence="3 6" key="1">
    <citation type="submission" date="2015-01" db="EMBL/GenBank/DDBJ databases">
        <title>Vibrio sp. C1 JCM 19231 whole genome shotgun sequence.</title>
        <authorList>
            <person name="Sawabe T."/>
            <person name="Meirelles P."/>
            <person name="Feng G."/>
            <person name="Sayaka M."/>
            <person name="Hattori M."/>
            <person name="Ohkuma M."/>
        </authorList>
    </citation>
    <scope>NUCLEOTIDE SEQUENCE [LARGE SCALE GENOMIC DNA]</scope>
    <source>
        <strain evidence="6">JCM 19231</strain>
        <strain evidence="3">JCM19231</strain>
    </source>
</reference>
<dbReference type="InterPro" id="IPR011009">
    <property type="entry name" value="Kinase-like_dom_sf"/>
</dbReference>
<evidence type="ECO:0000313" key="6">
    <source>
        <dbReference type="Proteomes" id="UP000031671"/>
    </source>
</evidence>
<evidence type="ECO:0000313" key="5">
    <source>
        <dbReference type="Proteomes" id="UP000031670"/>
    </source>
</evidence>
<dbReference type="AlphaFoldDB" id="A0A0B8P9Z7"/>
<dbReference type="PANTHER" id="PTHR12149:SF8">
    <property type="entry name" value="PROTEIN-RIBULOSAMINE 3-KINASE"/>
    <property type="match status" value="1"/>
</dbReference>
<keyword evidence="6" id="KW-1185">Reference proteome</keyword>
<dbReference type="PIRSF" id="PIRSF006221">
    <property type="entry name" value="Ketosamine-3-kinase"/>
    <property type="match status" value="1"/>
</dbReference>
<dbReference type="Proteomes" id="UP000031671">
    <property type="component" value="Unassembled WGS sequence"/>
</dbReference>
<dbReference type="Pfam" id="PF03881">
    <property type="entry name" value="Fructosamin_kin"/>
    <property type="match status" value="1"/>
</dbReference>
<accession>A0A0B8P9Z7</accession>
<comment type="similarity">
    <text evidence="1 2">Belongs to the fructosamine kinase family.</text>
</comment>
<keyword evidence="2 4" id="KW-0418">Kinase</keyword>
<name>A0A0B8P9Z7_9VIBR</name>
<evidence type="ECO:0000313" key="3">
    <source>
        <dbReference type="EMBL" id="GAM56818.1"/>
    </source>
</evidence>
<dbReference type="Proteomes" id="UP000031670">
    <property type="component" value="Unassembled WGS sequence"/>
</dbReference>
<accession>A0A0B8P0G1</accession>
<evidence type="ECO:0000256" key="2">
    <source>
        <dbReference type="PIRNR" id="PIRNR006221"/>
    </source>
</evidence>
<dbReference type="GO" id="GO:0016301">
    <property type="term" value="F:kinase activity"/>
    <property type="evidence" value="ECO:0007669"/>
    <property type="project" value="UniProtKB-UniRule"/>
</dbReference>
<gene>
    <name evidence="3" type="ORF">JCM19231_1105</name>
    <name evidence="4" type="ORF">JCM19232_2610</name>
</gene>
<organism evidence="4 5">
    <name type="scientific">Vibrio ishigakensis</name>
    <dbReference type="NCBI Taxonomy" id="1481914"/>
    <lineage>
        <taxon>Bacteria</taxon>
        <taxon>Pseudomonadati</taxon>
        <taxon>Pseudomonadota</taxon>
        <taxon>Gammaproteobacteria</taxon>
        <taxon>Vibrionales</taxon>
        <taxon>Vibrionaceae</taxon>
        <taxon>Vibrio</taxon>
    </lineage>
</organism>
<sequence>MWQAISQQLSDVLMFEFKIMEKTRISSGDISESYMISDGEQRYFVKINGKEFLSNFSAEVDALAELRDSNTVTVPEIVHLGSSKDASFLILNYLPTRPLAEEKSSYQFGKQLAELHLWGDQKEFGFDNDNYIGSTLQPNRWQKKWCQFFAEQRIGWQLQLLKEKGIEFGDIDEIIDSVKYALASHKPKPSLLHGDIWYGNCAESPFGPICYDPACYWGDSECDLAMTELFGGFPPAFYEGYQSVLPIKAGYEDRKSIYNLYHVLNHCNLFGGHYLQDAQVRIDKLIRLYA</sequence>
<dbReference type="Gene3D" id="3.90.1200.10">
    <property type="match status" value="1"/>
</dbReference>
<dbReference type="RefSeq" id="WP_261835560.1">
    <property type="nucleotide sequence ID" value="NZ_AP024881.1"/>
</dbReference>
<dbReference type="SUPFAM" id="SSF56112">
    <property type="entry name" value="Protein kinase-like (PK-like)"/>
    <property type="match status" value="1"/>
</dbReference>
<proteinExistence type="inferred from homology"/>
<dbReference type="PANTHER" id="PTHR12149">
    <property type="entry name" value="FRUCTOSAMINE 3 KINASE-RELATED PROTEIN"/>
    <property type="match status" value="1"/>
</dbReference>
<reference evidence="4 5" key="2">
    <citation type="submission" date="2015-01" db="EMBL/GenBank/DDBJ databases">
        <title>Vibrio sp. C5 JCM 19232 whole genome shotgun sequence.</title>
        <authorList>
            <person name="Sawabe T."/>
            <person name="Meirelles P."/>
            <person name="Feng G."/>
            <person name="Sayaka M."/>
            <person name="Hattori M."/>
            <person name="Ohkuma M."/>
        </authorList>
    </citation>
    <scope>NUCLEOTIDE SEQUENCE [LARGE SCALE GENOMIC DNA]</scope>
    <source>
        <strain evidence="4 5">JCM19232</strain>
    </source>
</reference>
<reference evidence="5 6" key="3">
    <citation type="submission" date="2015-01" db="EMBL/GenBank/DDBJ databases">
        <authorList>
            <consortium name="NBRP consortium"/>
            <person name="Sawabe T."/>
            <person name="Meirelles P."/>
            <person name="Feng G."/>
            <person name="Sayaka M."/>
            <person name="Hattori M."/>
            <person name="Ohkuma M."/>
        </authorList>
    </citation>
    <scope>NUCLEOTIDE SEQUENCE [LARGE SCALE GENOMIC DNA]</scope>
    <source>
        <strain evidence="6">JCM 19231</strain>
        <strain evidence="3">JCM19231</strain>
        <strain evidence="4 5">JCM19232</strain>
    </source>
</reference>
<keyword evidence="2" id="KW-0808">Transferase</keyword>
<dbReference type="Gene3D" id="3.30.200.20">
    <property type="entry name" value="Phosphorylase Kinase, domain 1"/>
    <property type="match status" value="1"/>
</dbReference>
<dbReference type="EMBL" id="BBSA01000009">
    <property type="protein sequence ID" value="GAM63630.1"/>
    <property type="molecule type" value="Genomic_DNA"/>
</dbReference>
<dbReference type="EMBL" id="BBRZ01000037">
    <property type="protein sequence ID" value="GAM56818.1"/>
    <property type="molecule type" value="Genomic_DNA"/>
</dbReference>
<protein>
    <submittedName>
        <fullName evidence="4">Ribulosamine/erythrulosamine 3-kinase</fullName>
    </submittedName>
</protein>
<evidence type="ECO:0000256" key="1">
    <source>
        <dbReference type="ARBA" id="ARBA00009460"/>
    </source>
</evidence>
<evidence type="ECO:0000313" key="4">
    <source>
        <dbReference type="EMBL" id="GAM63630.1"/>
    </source>
</evidence>
<dbReference type="InterPro" id="IPR016477">
    <property type="entry name" value="Fructo-/Ketosamine-3-kinase"/>
</dbReference>